<dbReference type="EMBL" id="KZ679273">
    <property type="protein sequence ID" value="PTB35794.1"/>
    <property type="molecule type" value="Genomic_DNA"/>
</dbReference>
<proteinExistence type="predicted"/>
<dbReference type="Proteomes" id="UP000240493">
    <property type="component" value="Unassembled WGS sequence"/>
</dbReference>
<keyword evidence="2" id="KW-1185">Reference proteome</keyword>
<sequence length="59" mass="6581">MKVYLADDEQLNNINIFVELPADQTSYYPAFDGNNAKDVLNKLGGTVDADAFYSYDLIS</sequence>
<gene>
    <name evidence="1" type="ORF">M441DRAFT_31677</name>
</gene>
<protein>
    <submittedName>
        <fullName evidence="1">Uncharacterized protein</fullName>
    </submittedName>
</protein>
<dbReference type="AlphaFoldDB" id="A0A2T3YTG2"/>
<accession>A0A2T3YTG2</accession>
<evidence type="ECO:0000313" key="2">
    <source>
        <dbReference type="Proteomes" id="UP000240493"/>
    </source>
</evidence>
<evidence type="ECO:0000313" key="1">
    <source>
        <dbReference type="EMBL" id="PTB35794.1"/>
    </source>
</evidence>
<reference evidence="1 2" key="1">
    <citation type="submission" date="2016-07" db="EMBL/GenBank/DDBJ databases">
        <title>Multiple horizontal gene transfer events from other fungi enriched the ability of initially mycotrophic Trichoderma (Ascomycota) to feed on dead plant biomass.</title>
        <authorList>
            <consortium name="DOE Joint Genome Institute"/>
            <person name="Aerts A."/>
            <person name="Atanasova L."/>
            <person name="Chenthamara K."/>
            <person name="Zhang J."/>
            <person name="Grujic M."/>
            <person name="Henrissat B."/>
            <person name="Kuo A."/>
            <person name="Salamov A."/>
            <person name="Lipzen A."/>
            <person name="Labutti K."/>
            <person name="Barry K."/>
            <person name="Miao Y."/>
            <person name="Rahimi M.J."/>
            <person name="Shen Q."/>
            <person name="Grigoriev I.V."/>
            <person name="Kubicek C.P."/>
            <person name="Druzhinina I.S."/>
        </authorList>
    </citation>
    <scope>NUCLEOTIDE SEQUENCE [LARGE SCALE GENOMIC DNA]</scope>
    <source>
        <strain evidence="1 2">CBS 433.97</strain>
    </source>
</reference>
<name>A0A2T3YTG2_TRIA4</name>
<organism evidence="1 2">
    <name type="scientific">Trichoderma asperellum (strain ATCC 204424 / CBS 433.97 / NBRC 101777)</name>
    <dbReference type="NCBI Taxonomy" id="1042311"/>
    <lineage>
        <taxon>Eukaryota</taxon>
        <taxon>Fungi</taxon>
        <taxon>Dikarya</taxon>
        <taxon>Ascomycota</taxon>
        <taxon>Pezizomycotina</taxon>
        <taxon>Sordariomycetes</taxon>
        <taxon>Hypocreomycetidae</taxon>
        <taxon>Hypocreales</taxon>
        <taxon>Hypocreaceae</taxon>
        <taxon>Trichoderma</taxon>
    </lineage>
</organism>